<proteinExistence type="predicted"/>
<dbReference type="InterPro" id="IPR011042">
    <property type="entry name" value="6-blade_b-propeller_TolB-like"/>
</dbReference>
<evidence type="ECO:0000313" key="3">
    <source>
        <dbReference type="EMBL" id="AKJ63344.1"/>
    </source>
</evidence>
<sequence length="286" mass="30195" precursor="true">MKRRQHIVYMIIALTITCGFAASSGAAYVMGVDEDNERLDLFNTDDNSITPIGFGLPDEIESLAYAGGPTYYGFQSYNASLQSQLYKFDVDVGLSGFSSTPVGGPLDISNIDSAAYVDGKLYTVNNVSRKLYRVETDGSGFTEVMDLSSEGIHSKVEGMTLDPSSGKLYLMDSASGGVIYTIDGLDTTPVLAELGDTGFQNVEGLAFAEDGNLYGIADAYGGNTELFVISLADGSGTSLFDGWGSDIEGLASFSSYLIPEPASAIAFLTVVVVGIGAARRPRRACA</sequence>
<dbReference type="OrthoDB" id="247798at2"/>
<feature type="chain" id="PRO_5005184108" description="PEP-CTERM protein-sorting domain-containing protein" evidence="2">
    <location>
        <begin position="22"/>
        <end position="286"/>
    </location>
</feature>
<dbReference type="RefSeq" id="WP_144413695.1">
    <property type="nucleotide sequence ID" value="NZ_CP010904.1"/>
</dbReference>
<dbReference type="Gene3D" id="2.120.10.30">
    <property type="entry name" value="TolB, C-terminal domain"/>
    <property type="match status" value="1"/>
</dbReference>
<feature type="transmembrane region" description="Helical" evidence="1">
    <location>
        <begin position="261"/>
        <end position="278"/>
    </location>
</feature>
<dbReference type="STRING" id="1307763.L21SP4_00056"/>
<keyword evidence="1" id="KW-0812">Transmembrane</keyword>
<accession>A0A0G3EGU5</accession>
<keyword evidence="1" id="KW-0472">Membrane</keyword>
<keyword evidence="4" id="KW-1185">Reference proteome</keyword>
<keyword evidence="2" id="KW-0732">Signal</keyword>
<evidence type="ECO:0000313" key="4">
    <source>
        <dbReference type="Proteomes" id="UP000035268"/>
    </source>
</evidence>
<keyword evidence="1" id="KW-1133">Transmembrane helix</keyword>
<dbReference type="Proteomes" id="UP000035268">
    <property type="component" value="Chromosome"/>
</dbReference>
<protein>
    <recommendedName>
        <fullName evidence="5">PEP-CTERM protein-sorting domain-containing protein</fullName>
    </recommendedName>
</protein>
<reference evidence="3 4" key="2">
    <citation type="journal article" date="2016" name="ISME J.">
        <title>Characterization of the first cultured representative of Verrucomicrobia subdivision 5 indicates the proposal of a novel phylum.</title>
        <authorList>
            <person name="Spring S."/>
            <person name="Bunk B."/>
            <person name="Sproer C."/>
            <person name="Schumann P."/>
            <person name="Rohde M."/>
            <person name="Tindall B.J."/>
            <person name="Klenk H.P."/>
        </authorList>
    </citation>
    <scope>NUCLEOTIDE SEQUENCE [LARGE SCALE GENOMIC DNA]</scope>
    <source>
        <strain evidence="3 4">L21-Fru-AB</strain>
    </source>
</reference>
<dbReference type="EMBL" id="CP010904">
    <property type="protein sequence ID" value="AKJ63344.1"/>
    <property type="molecule type" value="Genomic_DNA"/>
</dbReference>
<dbReference type="KEGG" id="vbl:L21SP4_00056"/>
<dbReference type="SUPFAM" id="SSF63825">
    <property type="entry name" value="YWTD domain"/>
    <property type="match status" value="1"/>
</dbReference>
<evidence type="ECO:0000256" key="2">
    <source>
        <dbReference type="SAM" id="SignalP"/>
    </source>
</evidence>
<dbReference type="AlphaFoldDB" id="A0A0G3EGU5"/>
<organism evidence="3 4">
    <name type="scientific">Kiritimatiella glycovorans</name>
    <dbReference type="NCBI Taxonomy" id="1307763"/>
    <lineage>
        <taxon>Bacteria</taxon>
        <taxon>Pseudomonadati</taxon>
        <taxon>Kiritimatiellota</taxon>
        <taxon>Kiritimatiellia</taxon>
        <taxon>Kiritimatiellales</taxon>
        <taxon>Kiritimatiellaceae</taxon>
        <taxon>Kiritimatiella</taxon>
    </lineage>
</organism>
<gene>
    <name evidence="3" type="ORF">L21SP4_00056</name>
</gene>
<evidence type="ECO:0008006" key="5">
    <source>
        <dbReference type="Google" id="ProtNLM"/>
    </source>
</evidence>
<evidence type="ECO:0000256" key="1">
    <source>
        <dbReference type="SAM" id="Phobius"/>
    </source>
</evidence>
<reference evidence="4" key="1">
    <citation type="submission" date="2015-02" db="EMBL/GenBank/DDBJ databases">
        <title>Description and complete genome sequence of the first cultured representative of the subdivision 5 of the Verrucomicrobia phylum.</title>
        <authorList>
            <person name="Spring S."/>
            <person name="Bunk B."/>
            <person name="Sproer C."/>
            <person name="Klenk H.-P."/>
        </authorList>
    </citation>
    <scope>NUCLEOTIDE SEQUENCE [LARGE SCALE GENOMIC DNA]</scope>
    <source>
        <strain evidence="4">L21-Fru-AB</strain>
    </source>
</reference>
<feature type="signal peptide" evidence="2">
    <location>
        <begin position="1"/>
        <end position="21"/>
    </location>
</feature>
<name>A0A0G3EGU5_9BACT</name>